<dbReference type="SUPFAM" id="SSF55826">
    <property type="entry name" value="YbaK/ProRS associated domain"/>
    <property type="match status" value="1"/>
</dbReference>
<dbReference type="RefSeq" id="WP_092374626.1">
    <property type="nucleotide sequence ID" value="NZ_FORX01000008.1"/>
</dbReference>
<dbReference type="InterPro" id="IPR004154">
    <property type="entry name" value="Anticodon-bd"/>
</dbReference>
<dbReference type="Gene3D" id="3.90.960.10">
    <property type="entry name" value="YbaK/aminoacyl-tRNA synthetase-associated domain"/>
    <property type="match status" value="1"/>
</dbReference>
<dbReference type="InterPro" id="IPR036621">
    <property type="entry name" value="Anticodon-bd_dom_sf"/>
</dbReference>
<dbReference type="InterPro" id="IPR036754">
    <property type="entry name" value="YbaK/aa-tRNA-synt-asso_dom_sf"/>
</dbReference>
<dbReference type="PIRSF" id="PIRSF001535">
    <property type="entry name" value="ProRS_1"/>
    <property type="match status" value="1"/>
</dbReference>
<evidence type="ECO:0000256" key="9">
    <source>
        <dbReference type="ARBA" id="ARBA00047671"/>
    </source>
</evidence>
<evidence type="ECO:0000256" key="2">
    <source>
        <dbReference type="ARBA" id="ARBA00011738"/>
    </source>
</evidence>
<dbReference type="CDD" id="cd00861">
    <property type="entry name" value="ProRS_anticodon_short"/>
    <property type="match status" value="1"/>
</dbReference>
<comment type="similarity">
    <text evidence="10">Belongs to the class-II aminoacyl-tRNA synthetase family. ProS type 1 subfamily.</text>
</comment>
<keyword evidence="7 10" id="KW-0648">Protein biosynthesis</keyword>
<protein>
    <recommendedName>
        <fullName evidence="10">Proline--tRNA ligase</fullName>
        <ecNumber evidence="10">6.1.1.15</ecNumber>
    </recommendedName>
    <alternativeName>
        <fullName evidence="10">Prolyl-tRNA synthetase</fullName>
        <shortName evidence="10">ProRS</shortName>
    </alternativeName>
</protein>
<gene>
    <name evidence="10" type="primary">proS</name>
    <name evidence="12" type="ORF">SAMN04488082_10861</name>
</gene>
<evidence type="ECO:0000313" key="12">
    <source>
        <dbReference type="EMBL" id="SFJ84727.1"/>
    </source>
</evidence>
<dbReference type="PANTHER" id="PTHR42753:SF2">
    <property type="entry name" value="PROLINE--TRNA LIGASE"/>
    <property type="match status" value="1"/>
</dbReference>
<accession>A0A1I3USA4</accession>
<comment type="domain">
    <text evidence="10">Consists of three domains: the N-terminal catalytic domain, the editing domain and the C-terminal anticodon-binding domain.</text>
</comment>
<dbReference type="EC" id="6.1.1.15" evidence="10"/>
<dbReference type="EMBL" id="FORX01000008">
    <property type="protein sequence ID" value="SFJ84727.1"/>
    <property type="molecule type" value="Genomic_DNA"/>
</dbReference>
<sequence>MLFSKFYVPTLKETPAEAEVISHKLLLRAGMIRKLTSGIYTYMPLGLRAINKVANIVREEMNRAGAQEISMPMVQPADLWQESERWDFYGKELLRLKDRNGRDYCLGPTHEEVITDLVRGEVRSYRQLPINLYQIQTKFRDEIRPRFGLMRGREFIMKDAYSFDKDDEGVNASYQAMYDAYERIFTRLGLEFRAVSADSGAIGGSFSHEFMVLADTGEDTLAVCTSCSYAANLEKAETKPQPMCTQTCAAYEQVTTPGKHTVEDVAGFLAVSTTQVIKTLLFDVDGKSVAVLLRGDREVNDVKLKNLLGATNVELATPEQVVAWTGAPVGFAGPVGLSVDAIYADHEIAAGTDFVCGANAADAHLVHVDPRRDITLSTDAAPMGYADLRSITLDDPCPACGGSLTMPKGIEVGHVFKLGTKYSKSMNATFLDENGKEQVLIMGCYGIGVSRVVAASIEQNNDANGMIFPPSIAPFEVNILAMSTKDEKVMTMGREIHDWLEGQGIDTLFDDRDERPGVKFNEADLLGSPMQIVIGGKGLERGVLEAKNRKTGEKRELSVADWRNAILEWRKEVMKEWGLA</sequence>
<dbReference type="InterPro" id="IPR002316">
    <property type="entry name" value="Pro-tRNA-ligase_IIa"/>
</dbReference>
<dbReference type="GO" id="GO:0006433">
    <property type="term" value="P:prolyl-tRNA aminoacylation"/>
    <property type="evidence" value="ECO:0007669"/>
    <property type="project" value="UniProtKB-UniRule"/>
</dbReference>
<dbReference type="Gene3D" id="3.40.50.800">
    <property type="entry name" value="Anticodon-binding domain"/>
    <property type="match status" value="1"/>
</dbReference>
<dbReference type="GO" id="GO:0005829">
    <property type="term" value="C:cytosol"/>
    <property type="evidence" value="ECO:0007669"/>
    <property type="project" value="TreeGrafter"/>
</dbReference>
<comment type="subunit">
    <text evidence="2 10">Homodimer.</text>
</comment>
<dbReference type="STRING" id="52560.SAMN04488082_10861"/>
<dbReference type="InterPro" id="IPR023717">
    <property type="entry name" value="Pro-tRNA-Synthase_IIa_type1"/>
</dbReference>
<name>A0A1I3USA4_9BACT</name>
<dbReference type="Pfam" id="PF00587">
    <property type="entry name" value="tRNA-synt_2b"/>
    <property type="match status" value="1"/>
</dbReference>
<evidence type="ECO:0000256" key="1">
    <source>
        <dbReference type="ARBA" id="ARBA00004496"/>
    </source>
</evidence>
<dbReference type="SUPFAM" id="SSF52954">
    <property type="entry name" value="Class II aaRS ABD-related"/>
    <property type="match status" value="1"/>
</dbReference>
<dbReference type="InterPro" id="IPR045864">
    <property type="entry name" value="aa-tRNA-synth_II/BPL/LPL"/>
</dbReference>
<keyword evidence="6 10" id="KW-0067">ATP-binding</keyword>
<feature type="domain" description="Aminoacyl-transfer RNA synthetases class-II family profile" evidence="11">
    <location>
        <begin position="38"/>
        <end position="469"/>
    </location>
</feature>
<dbReference type="GO" id="GO:0004827">
    <property type="term" value="F:proline-tRNA ligase activity"/>
    <property type="evidence" value="ECO:0007669"/>
    <property type="project" value="UniProtKB-UniRule"/>
</dbReference>
<dbReference type="Pfam" id="PF03129">
    <property type="entry name" value="HGTP_anticodon"/>
    <property type="match status" value="1"/>
</dbReference>
<keyword evidence="5 10" id="KW-0547">Nucleotide-binding</keyword>
<dbReference type="InterPro" id="IPR006195">
    <property type="entry name" value="aa-tRNA-synth_II"/>
</dbReference>
<dbReference type="AlphaFoldDB" id="A0A1I3USA4"/>
<evidence type="ECO:0000256" key="6">
    <source>
        <dbReference type="ARBA" id="ARBA00022840"/>
    </source>
</evidence>
<dbReference type="CDD" id="cd00779">
    <property type="entry name" value="ProRS_core_prok"/>
    <property type="match status" value="1"/>
</dbReference>
<evidence type="ECO:0000313" key="13">
    <source>
        <dbReference type="Proteomes" id="UP000198635"/>
    </source>
</evidence>
<dbReference type="NCBIfam" id="NF006625">
    <property type="entry name" value="PRK09194.1"/>
    <property type="match status" value="1"/>
</dbReference>
<comment type="function">
    <text evidence="10">Catalyzes the attachment of proline to tRNA(Pro) in a two-step reaction: proline is first activated by ATP to form Pro-AMP and then transferred to the acceptor end of tRNA(Pro). As ProRS can inadvertently accommodate and process non-cognate amino acids such as alanine and cysteine, to avoid such errors it has two additional distinct editing activities against alanine. One activity is designated as 'pretransfer' editing and involves the tRNA(Pro)-independent hydrolysis of activated Ala-AMP. The other activity is designated 'posttransfer' editing and involves deacylation of mischarged Ala-tRNA(Pro). The misacylated Cys-tRNA(Pro) is not edited by ProRS.</text>
</comment>
<dbReference type="InterPro" id="IPR004500">
    <property type="entry name" value="Pro-tRNA-synth_IIa_bac-type"/>
</dbReference>
<evidence type="ECO:0000259" key="11">
    <source>
        <dbReference type="PROSITE" id="PS50862"/>
    </source>
</evidence>
<evidence type="ECO:0000256" key="5">
    <source>
        <dbReference type="ARBA" id="ARBA00022741"/>
    </source>
</evidence>
<keyword evidence="13" id="KW-1185">Reference proteome</keyword>
<comment type="catalytic activity">
    <reaction evidence="9 10">
        <text>tRNA(Pro) + L-proline + ATP = L-prolyl-tRNA(Pro) + AMP + diphosphate</text>
        <dbReference type="Rhea" id="RHEA:14305"/>
        <dbReference type="Rhea" id="RHEA-COMP:9700"/>
        <dbReference type="Rhea" id="RHEA-COMP:9702"/>
        <dbReference type="ChEBI" id="CHEBI:30616"/>
        <dbReference type="ChEBI" id="CHEBI:33019"/>
        <dbReference type="ChEBI" id="CHEBI:60039"/>
        <dbReference type="ChEBI" id="CHEBI:78442"/>
        <dbReference type="ChEBI" id="CHEBI:78532"/>
        <dbReference type="ChEBI" id="CHEBI:456215"/>
        <dbReference type="EC" id="6.1.1.15"/>
    </reaction>
</comment>
<dbReference type="GO" id="GO:0005524">
    <property type="term" value="F:ATP binding"/>
    <property type="evidence" value="ECO:0007669"/>
    <property type="project" value="UniProtKB-UniRule"/>
</dbReference>
<evidence type="ECO:0000256" key="10">
    <source>
        <dbReference type="HAMAP-Rule" id="MF_01569"/>
    </source>
</evidence>
<dbReference type="FunFam" id="3.30.930.10:FF:000012">
    <property type="entry name" value="Proline--tRNA ligase"/>
    <property type="match status" value="1"/>
</dbReference>
<dbReference type="InterPro" id="IPR007214">
    <property type="entry name" value="YbaK/aa-tRNA-synth-assoc-dom"/>
</dbReference>
<comment type="subcellular location">
    <subcellularLocation>
        <location evidence="1 10">Cytoplasm</location>
    </subcellularLocation>
</comment>
<dbReference type="Proteomes" id="UP000198635">
    <property type="component" value="Unassembled WGS sequence"/>
</dbReference>
<dbReference type="OrthoDB" id="9809052at2"/>
<keyword evidence="3 10" id="KW-0963">Cytoplasm</keyword>
<evidence type="ECO:0000256" key="3">
    <source>
        <dbReference type="ARBA" id="ARBA00022490"/>
    </source>
</evidence>
<evidence type="ECO:0000256" key="7">
    <source>
        <dbReference type="ARBA" id="ARBA00022917"/>
    </source>
</evidence>
<dbReference type="Pfam" id="PF04073">
    <property type="entry name" value="tRNA_edit"/>
    <property type="match status" value="1"/>
</dbReference>
<keyword evidence="8 10" id="KW-0030">Aminoacyl-tRNA synthetase</keyword>
<organism evidence="12 13">
    <name type="scientific">Desulfomicrobium apsheronum</name>
    <dbReference type="NCBI Taxonomy" id="52560"/>
    <lineage>
        <taxon>Bacteria</taxon>
        <taxon>Pseudomonadati</taxon>
        <taxon>Thermodesulfobacteriota</taxon>
        <taxon>Desulfovibrionia</taxon>
        <taxon>Desulfovibrionales</taxon>
        <taxon>Desulfomicrobiaceae</taxon>
        <taxon>Desulfomicrobium</taxon>
    </lineage>
</organism>
<dbReference type="InterPro" id="IPR050062">
    <property type="entry name" value="Pro-tRNA_synthetase"/>
</dbReference>
<dbReference type="NCBIfam" id="TIGR00409">
    <property type="entry name" value="proS_fam_II"/>
    <property type="match status" value="1"/>
</dbReference>
<dbReference type="SUPFAM" id="SSF55681">
    <property type="entry name" value="Class II aaRS and biotin synthetases"/>
    <property type="match status" value="1"/>
</dbReference>
<evidence type="ECO:0000256" key="4">
    <source>
        <dbReference type="ARBA" id="ARBA00022598"/>
    </source>
</evidence>
<dbReference type="Gene3D" id="3.30.930.10">
    <property type="entry name" value="Bira Bifunctional Protein, Domain 2"/>
    <property type="match status" value="2"/>
</dbReference>
<dbReference type="PROSITE" id="PS50862">
    <property type="entry name" value="AA_TRNA_LIGASE_II"/>
    <property type="match status" value="1"/>
</dbReference>
<dbReference type="PRINTS" id="PR01046">
    <property type="entry name" value="TRNASYNTHPRO"/>
</dbReference>
<keyword evidence="4 10" id="KW-0436">Ligase</keyword>
<proteinExistence type="inferred from homology"/>
<dbReference type="InterPro" id="IPR044140">
    <property type="entry name" value="ProRS_anticodon_short"/>
</dbReference>
<dbReference type="CDD" id="cd04334">
    <property type="entry name" value="ProRS-INS"/>
    <property type="match status" value="1"/>
</dbReference>
<dbReference type="InterPro" id="IPR033730">
    <property type="entry name" value="ProRS_core_prok"/>
</dbReference>
<dbReference type="GO" id="GO:0002161">
    <property type="term" value="F:aminoacyl-tRNA deacylase activity"/>
    <property type="evidence" value="ECO:0007669"/>
    <property type="project" value="InterPro"/>
</dbReference>
<evidence type="ECO:0000256" key="8">
    <source>
        <dbReference type="ARBA" id="ARBA00023146"/>
    </source>
</evidence>
<dbReference type="HAMAP" id="MF_01569">
    <property type="entry name" value="Pro_tRNA_synth_type1"/>
    <property type="match status" value="1"/>
</dbReference>
<dbReference type="PANTHER" id="PTHR42753">
    <property type="entry name" value="MITOCHONDRIAL RIBOSOME PROTEIN L39/PROLYL-TRNA LIGASE FAMILY MEMBER"/>
    <property type="match status" value="1"/>
</dbReference>
<dbReference type="InterPro" id="IPR002314">
    <property type="entry name" value="aa-tRNA-synt_IIb"/>
</dbReference>
<reference evidence="13" key="1">
    <citation type="submission" date="2016-10" db="EMBL/GenBank/DDBJ databases">
        <authorList>
            <person name="Varghese N."/>
            <person name="Submissions S."/>
        </authorList>
    </citation>
    <scope>NUCLEOTIDE SEQUENCE [LARGE SCALE GENOMIC DNA]</scope>
    <source>
        <strain evidence="13">DSM 5918</strain>
    </source>
</reference>